<evidence type="ECO:0008006" key="10">
    <source>
        <dbReference type="Google" id="ProtNLM"/>
    </source>
</evidence>
<keyword evidence="1" id="KW-1003">Cell membrane</keyword>
<dbReference type="Proteomes" id="UP000005396">
    <property type="component" value="Unassembled WGS sequence"/>
</dbReference>
<feature type="chain" id="PRO_5038352330" description="Carbohydrate ABC transporter substrate-binding protein" evidence="7">
    <location>
        <begin position="22"/>
        <end position="456"/>
    </location>
</feature>
<evidence type="ECO:0000256" key="3">
    <source>
        <dbReference type="ARBA" id="ARBA00023136"/>
    </source>
</evidence>
<dbReference type="eggNOG" id="COG1653">
    <property type="taxonomic scope" value="Bacteria"/>
</dbReference>
<dbReference type="EMBL" id="ABCC02000023">
    <property type="protein sequence ID" value="EDP17266.1"/>
    <property type="molecule type" value="Genomic_DNA"/>
</dbReference>
<accession>A8RP13</accession>
<evidence type="ECO:0000256" key="2">
    <source>
        <dbReference type="ARBA" id="ARBA00022729"/>
    </source>
</evidence>
<dbReference type="PaxDb" id="411902-CLOBOL_02338"/>
<reference evidence="8 9" key="2">
    <citation type="submission" date="2007-09" db="EMBL/GenBank/DDBJ databases">
        <title>Draft genome sequence of Clostridium bolteae (ATCC BAA-613).</title>
        <authorList>
            <person name="Sudarsanam P."/>
            <person name="Ley R."/>
            <person name="Guruge J."/>
            <person name="Turnbaugh P.J."/>
            <person name="Mahowald M."/>
            <person name="Liep D."/>
            <person name="Gordon J."/>
        </authorList>
    </citation>
    <scope>NUCLEOTIDE SEQUENCE [LARGE SCALE GENOMIC DNA]</scope>
    <source>
        <strain evidence="9">ATCC BAA-613 / DSM 15670 / CCUG 46953 / JCM 12243 / WAL 16351</strain>
    </source>
</reference>
<feature type="region of interest" description="Disordered" evidence="6">
    <location>
        <begin position="23"/>
        <end position="61"/>
    </location>
</feature>
<protein>
    <recommendedName>
        <fullName evidence="10">Carbohydrate ABC transporter substrate-binding protein</fullName>
    </recommendedName>
</protein>
<feature type="compositionally biased region" description="Low complexity" evidence="6">
    <location>
        <begin position="23"/>
        <end position="32"/>
    </location>
</feature>
<evidence type="ECO:0000256" key="1">
    <source>
        <dbReference type="ARBA" id="ARBA00022475"/>
    </source>
</evidence>
<gene>
    <name evidence="8" type="ORF">CLOBOL_02338</name>
</gene>
<organism evidence="8 9">
    <name type="scientific">Enterocloster bolteae (strain ATCC BAA-613 / DSM 15670 / CCUG 46953 / JCM 12243 / WAL 16351)</name>
    <name type="common">Clostridium bolteae</name>
    <dbReference type="NCBI Taxonomy" id="411902"/>
    <lineage>
        <taxon>Bacteria</taxon>
        <taxon>Bacillati</taxon>
        <taxon>Bacillota</taxon>
        <taxon>Clostridia</taxon>
        <taxon>Lachnospirales</taxon>
        <taxon>Lachnospiraceae</taxon>
        <taxon>Enterocloster</taxon>
    </lineage>
</organism>
<dbReference type="PROSITE" id="PS51257">
    <property type="entry name" value="PROKAR_LIPOPROTEIN"/>
    <property type="match status" value="1"/>
</dbReference>
<dbReference type="InterPro" id="IPR050490">
    <property type="entry name" value="Bact_solute-bd_prot1"/>
</dbReference>
<evidence type="ECO:0000256" key="7">
    <source>
        <dbReference type="SAM" id="SignalP"/>
    </source>
</evidence>
<dbReference type="HOGENOM" id="CLU_031285_12_3_9"/>
<name>A8RP13_ENTBW</name>
<dbReference type="PANTHER" id="PTHR43649:SF33">
    <property type="entry name" value="POLYGALACTURONAN_RHAMNOGALACTURONAN-BINDING PROTEIN YTCQ"/>
    <property type="match status" value="1"/>
</dbReference>
<keyword evidence="5" id="KW-0449">Lipoprotein</keyword>
<dbReference type="AlphaFoldDB" id="A8RP13"/>
<keyword evidence="2 7" id="KW-0732">Signal</keyword>
<keyword evidence="4" id="KW-0564">Palmitate</keyword>
<feature type="compositionally biased region" description="Low complexity" evidence="6">
    <location>
        <begin position="45"/>
        <end position="55"/>
    </location>
</feature>
<evidence type="ECO:0000313" key="9">
    <source>
        <dbReference type="Proteomes" id="UP000005396"/>
    </source>
</evidence>
<keyword evidence="3" id="KW-0472">Membrane</keyword>
<evidence type="ECO:0000313" key="8">
    <source>
        <dbReference type="EMBL" id="EDP17266.1"/>
    </source>
</evidence>
<proteinExistence type="predicted"/>
<dbReference type="Pfam" id="PF01547">
    <property type="entry name" value="SBP_bac_1"/>
    <property type="match status" value="1"/>
</dbReference>
<dbReference type="PANTHER" id="PTHR43649">
    <property type="entry name" value="ARABINOSE-BINDING PROTEIN-RELATED"/>
    <property type="match status" value="1"/>
</dbReference>
<comment type="caution">
    <text evidence="8">The sequence shown here is derived from an EMBL/GenBank/DDBJ whole genome shotgun (WGS) entry which is preliminary data.</text>
</comment>
<dbReference type="Gene3D" id="3.40.190.10">
    <property type="entry name" value="Periplasmic binding protein-like II"/>
    <property type="match status" value="2"/>
</dbReference>
<sequence>MTMKKCLALVLAAALAASALAGCGSGSSSTDTKASETKAEETKAAGDTAAAGESGTSEKEPGSVNLSIMLALGQWTDNFDSVIEDYKKDNPQIGTIEYEFPSSSTYWDLLKGYLSAGTMPDIFGCGFGEQIGNWHEYLADLSDLESAKDLSAEQVAMCSVDGKTIQVMPMVMEGWGILYNMKYLNQVGWEKPPETISELEKLCKDLKAAGIQPFIHHYAETSLSLTNHLGSTWITAKEDPLGYFEELKSGKDMNLAEDPELNAMLDYYDLVLQYGNDDAIATDKWTGRNAFFLEEAAMIDDEGSWEIPNIMDVNPDLADHVVQGRVPITDDASKNKLQTASICAAVYKDSPQLDEAKKFLDYLVKSDYTAYWHQDVMGNIPGLSTVPVSENLACLGQDVFTLMQDGLTHETMTPWCPDEVKDSIGEVWSLYVGKQIDRPQFFKQYQEIWTNYAANK</sequence>
<evidence type="ECO:0000256" key="4">
    <source>
        <dbReference type="ARBA" id="ARBA00023139"/>
    </source>
</evidence>
<feature type="compositionally biased region" description="Basic and acidic residues" evidence="6">
    <location>
        <begin position="33"/>
        <end position="44"/>
    </location>
</feature>
<reference evidence="8 9" key="1">
    <citation type="submission" date="2007-08" db="EMBL/GenBank/DDBJ databases">
        <authorList>
            <person name="Fulton L."/>
            <person name="Clifton S."/>
            <person name="Fulton B."/>
            <person name="Xu J."/>
            <person name="Minx P."/>
            <person name="Pepin K.H."/>
            <person name="Johnson M."/>
            <person name="Thiruvilangam P."/>
            <person name="Bhonagiri V."/>
            <person name="Nash W.E."/>
            <person name="Mardis E.R."/>
            <person name="Wilson R.K."/>
        </authorList>
    </citation>
    <scope>NUCLEOTIDE SEQUENCE [LARGE SCALE GENOMIC DNA]</scope>
    <source>
        <strain evidence="9">ATCC BAA-613 / DSM 15670 / CCUG 46953 / JCM 12243 / WAL 16351</strain>
    </source>
</reference>
<feature type="signal peptide" evidence="7">
    <location>
        <begin position="1"/>
        <end position="21"/>
    </location>
</feature>
<dbReference type="SUPFAM" id="SSF53850">
    <property type="entry name" value="Periplasmic binding protein-like II"/>
    <property type="match status" value="1"/>
</dbReference>
<evidence type="ECO:0000256" key="5">
    <source>
        <dbReference type="ARBA" id="ARBA00023288"/>
    </source>
</evidence>
<evidence type="ECO:0000256" key="6">
    <source>
        <dbReference type="SAM" id="MobiDB-lite"/>
    </source>
</evidence>
<dbReference type="InterPro" id="IPR006059">
    <property type="entry name" value="SBP"/>
</dbReference>